<sequence length="175" mass="19308">MLPFMSRSTKGTGIAFGVIALTLVMLPSAAHSSLIRTDDFSEDSLMFSQDTVNDTIYDVVEMPGYNLDDQILPGAITELPPARIRDWSLTITPNPISGQATIILGVPHRASVCLEIYNASGRLVQRLMNEHKEAGLHNLCWDGKDTRGRTVSVGVYFYRLQTDDVTVAKRAVLVR</sequence>
<evidence type="ECO:0000313" key="2">
    <source>
        <dbReference type="EMBL" id="OYD16795.1"/>
    </source>
</evidence>
<name>A0A235BZ20_UNCW3</name>
<dbReference type="Gene3D" id="2.60.40.4070">
    <property type="match status" value="1"/>
</dbReference>
<gene>
    <name evidence="2" type="ORF">CH330_01805</name>
</gene>
<dbReference type="Pfam" id="PF13860">
    <property type="entry name" value="FlgD_ig"/>
    <property type="match status" value="1"/>
</dbReference>
<accession>A0A235BZ20</accession>
<evidence type="ECO:0000259" key="1">
    <source>
        <dbReference type="Pfam" id="PF13860"/>
    </source>
</evidence>
<evidence type="ECO:0000313" key="3">
    <source>
        <dbReference type="Proteomes" id="UP000215559"/>
    </source>
</evidence>
<dbReference type="InterPro" id="IPR026444">
    <property type="entry name" value="Secre_tail"/>
</dbReference>
<feature type="domain" description="FlgD/Vpr Ig-like" evidence="1">
    <location>
        <begin position="106"/>
        <end position="161"/>
    </location>
</feature>
<reference evidence="2 3" key="1">
    <citation type="submission" date="2017-07" db="EMBL/GenBank/DDBJ databases">
        <title>Recovery of genomes from metagenomes via a dereplication, aggregation, and scoring strategy.</title>
        <authorList>
            <person name="Sieber C.M."/>
            <person name="Probst A.J."/>
            <person name="Sharrar A."/>
            <person name="Thomas B.C."/>
            <person name="Hess M."/>
            <person name="Tringe S.G."/>
            <person name="Banfield J.F."/>
        </authorList>
    </citation>
    <scope>NUCLEOTIDE SEQUENCE [LARGE SCALE GENOMIC DNA]</scope>
    <source>
        <strain evidence="2">JGI_Cruoil_03_51_56</strain>
    </source>
</reference>
<organism evidence="2 3">
    <name type="scientific">candidate division WOR-3 bacterium JGI_Cruoil_03_51_56</name>
    <dbReference type="NCBI Taxonomy" id="1973747"/>
    <lineage>
        <taxon>Bacteria</taxon>
        <taxon>Bacteria division WOR-3</taxon>
    </lineage>
</organism>
<dbReference type="InterPro" id="IPR025965">
    <property type="entry name" value="FlgD/Vpr_Ig-like"/>
</dbReference>
<protein>
    <recommendedName>
        <fullName evidence="1">FlgD/Vpr Ig-like domain-containing protein</fullName>
    </recommendedName>
</protein>
<dbReference type="EMBL" id="NOZP01000036">
    <property type="protein sequence ID" value="OYD16795.1"/>
    <property type="molecule type" value="Genomic_DNA"/>
</dbReference>
<comment type="caution">
    <text evidence="2">The sequence shown here is derived from an EMBL/GenBank/DDBJ whole genome shotgun (WGS) entry which is preliminary data.</text>
</comment>
<dbReference type="NCBIfam" id="TIGR04183">
    <property type="entry name" value="Por_Secre_tail"/>
    <property type="match status" value="1"/>
</dbReference>
<dbReference type="Proteomes" id="UP000215559">
    <property type="component" value="Unassembled WGS sequence"/>
</dbReference>
<dbReference type="AlphaFoldDB" id="A0A235BZ20"/>
<proteinExistence type="predicted"/>